<dbReference type="Pfam" id="PF13229">
    <property type="entry name" value="Beta_helix"/>
    <property type="match status" value="2"/>
</dbReference>
<dbReference type="InterPro" id="IPR022441">
    <property type="entry name" value="Para_beta_helix_rpt-2"/>
</dbReference>
<dbReference type="Proteomes" id="UP000266841">
    <property type="component" value="Unassembled WGS sequence"/>
</dbReference>
<dbReference type="InterPro" id="IPR006626">
    <property type="entry name" value="PbH1"/>
</dbReference>
<feature type="domain" description="Right handed beta helix" evidence="1">
    <location>
        <begin position="2"/>
        <end position="85"/>
    </location>
</feature>
<dbReference type="EMBL" id="AGNL01044210">
    <property type="protein sequence ID" value="EJK50078.1"/>
    <property type="molecule type" value="Genomic_DNA"/>
</dbReference>
<evidence type="ECO:0000313" key="2">
    <source>
        <dbReference type="EMBL" id="EJK50078.1"/>
    </source>
</evidence>
<dbReference type="AlphaFoldDB" id="K0R940"/>
<dbReference type="InterPro" id="IPR039448">
    <property type="entry name" value="Beta_helix"/>
</dbReference>
<proteinExistence type="predicted"/>
<accession>K0R940</accession>
<dbReference type="SMART" id="SM00710">
    <property type="entry name" value="PbH1"/>
    <property type="match status" value="7"/>
</dbReference>
<name>K0R940_THAOC</name>
<sequence>NNSKWGVWSIDATYLAISYNTISNMKEDGIQLENTASSSISGNSINNCGDPAISLYYSSNITVKNNTLLESWQGIFSEDATSLIVRRSYSSSISGNLIQNCADKAIALFTLTDVTVENNTLMDSIWGVWSNNATSLVVSNASITGIFLKDAASSSVSGNSINNCEDAAISLFDSSYVTVENSTLVDSNWGIDD</sequence>
<reference evidence="2 3" key="1">
    <citation type="journal article" date="2012" name="Genome Biol.">
        <title>Genome and low-iron response of an oceanic diatom adapted to chronic iron limitation.</title>
        <authorList>
            <person name="Lommer M."/>
            <person name="Specht M."/>
            <person name="Roy A.S."/>
            <person name="Kraemer L."/>
            <person name="Andreson R."/>
            <person name="Gutowska M.A."/>
            <person name="Wolf J."/>
            <person name="Bergner S.V."/>
            <person name="Schilhabel M.B."/>
            <person name="Klostermeier U.C."/>
            <person name="Beiko R.G."/>
            <person name="Rosenstiel P."/>
            <person name="Hippler M."/>
            <person name="Laroche J."/>
        </authorList>
    </citation>
    <scope>NUCLEOTIDE SEQUENCE [LARGE SCALE GENOMIC DNA]</scope>
    <source>
        <strain evidence="2 3">CCMP1005</strain>
    </source>
</reference>
<dbReference type="InterPro" id="IPR011050">
    <property type="entry name" value="Pectin_lyase_fold/virulence"/>
</dbReference>
<feature type="non-terminal residue" evidence="2">
    <location>
        <position position="1"/>
    </location>
</feature>
<evidence type="ECO:0000313" key="3">
    <source>
        <dbReference type="Proteomes" id="UP000266841"/>
    </source>
</evidence>
<dbReference type="NCBIfam" id="TIGR03804">
    <property type="entry name" value="para_beta_helix"/>
    <property type="match status" value="2"/>
</dbReference>
<gene>
    <name evidence="2" type="ORF">THAOC_30988</name>
</gene>
<dbReference type="InterPro" id="IPR012334">
    <property type="entry name" value="Pectin_lyas_fold"/>
</dbReference>
<organism evidence="2 3">
    <name type="scientific">Thalassiosira oceanica</name>
    <name type="common">Marine diatom</name>
    <dbReference type="NCBI Taxonomy" id="159749"/>
    <lineage>
        <taxon>Eukaryota</taxon>
        <taxon>Sar</taxon>
        <taxon>Stramenopiles</taxon>
        <taxon>Ochrophyta</taxon>
        <taxon>Bacillariophyta</taxon>
        <taxon>Coscinodiscophyceae</taxon>
        <taxon>Thalassiosirophycidae</taxon>
        <taxon>Thalassiosirales</taxon>
        <taxon>Thalassiosiraceae</taxon>
        <taxon>Thalassiosira</taxon>
    </lineage>
</organism>
<keyword evidence="3" id="KW-1185">Reference proteome</keyword>
<comment type="caution">
    <text evidence="2">The sequence shown here is derived from an EMBL/GenBank/DDBJ whole genome shotgun (WGS) entry which is preliminary data.</text>
</comment>
<evidence type="ECO:0000259" key="1">
    <source>
        <dbReference type="Pfam" id="PF13229"/>
    </source>
</evidence>
<dbReference type="SUPFAM" id="SSF51126">
    <property type="entry name" value="Pectin lyase-like"/>
    <property type="match status" value="1"/>
</dbReference>
<feature type="domain" description="Right handed beta helix" evidence="1">
    <location>
        <begin position="92"/>
        <end position="188"/>
    </location>
</feature>
<protein>
    <recommendedName>
        <fullName evidence="1">Right handed beta helix domain-containing protein</fullName>
    </recommendedName>
</protein>
<dbReference type="Gene3D" id="2.160.20.10">
    <property type="entry name" value="Single-stranded right-handed beta-helix, Pectin lyase-like"/>
    <property type="match status" value="1"/>
</dbReference>